<dbReference type="RefSeq" id="XP_040628669.1">
    <property type="nucleotide sequence ID" value="XM_040768488.1"/>
</dbReference>
<organism evidence="3 4">
    <name type="scientific">Dacryopinax primogenitus (strain DJM 731)</name>
    <name type="common">Brown rot fungus</name>
    <dbReference type="NCBI Taxonomy" id="1858805"/>
    <lineage>
        <taxon>Eukaryota</taxon>
        <taxon>Fungi</taxon>
        <taxon>Dikarya</taxon>
        <taxon>Basidiomycota</taxon>
        <taxon>Agaricomycotina</taxon>
        <taxon>Dacrymycetes</taxon>
        <taxon>Dacrymycetales</taxon>
        <taxon>Dacrymycetaceae</taxon>
        <taxon>Dacryopinax</taxon>
    </lineage>
</organism>
<keyword evidence="2" id="KW-1133">Transmembrane helix</keyword>
<feature type="region of interest" description="Disordered" evidence="1">
    <location>
        <begin position="27"/>
        <end position="78"/>
    </location>
</feature>
<accession>M5G7E8</accession>
<evidence type="ECO:0000313" key="4">
    <source>
        <dbReference type="Proteomes" id="UP000030653"/>
    </source>
</evidence>
<gene>
    <name evidence="3" type="ORF">DACRYDRAFT_107509</name>
</gene>
<dbReference type="EMBL" id="JH795863">
    <property type="protein sequence ID" value="EJU01772.1"/>
    <property type="molecule type" value="Genomic_DNA"/>
</dbReference>
<dbReference type="AlphaFoldDB" id="M5G7E8"/>
<sequence>MSSIRSNPSDRFPPYNGSPLTFSGFSTLRKSDMRPSHQAELTGATVGSTIRNGGGGGSGKQSASRVMSHATQPSSPHETEAMRQAILSLVNIWLSRMSLMSGITTFFAGIDSQLLSYAAASVVTNSSAEVWHRIAVTSMAGAMILHWMAAIISYLACFALYRFELSDASTEEKISGFPGYQANFNRHTNPTLASPHVDANYISVTRLHPFSFSARRTGMQSANIESQGTHGIPKLPMDLTAVNSACVGITLVGFVLAILGILAYMWVFLPGYVSIFSTVCLSASALVGLWVLG</sequence>
<evidence type="ECO:0000256" key="2">
    <source>
        <dbReference type="SAM" id="Phobius"/>
    </source>
</evidence>
<name>M5G7E8_DACPD</name>
<dbReference type="OMA" id="FHVCSAI"/>
<dbReference type="HOGENOM" id="CLU_065000_0_0_1"/>
<feature type="transmembrane region" description="Helical" evidence="2">
    <location>
        <begin position="241"/>
        <end position="266"/>
    </location>
</feature>
<proteinExistence type="predicted"/>
<protein>
    <recommendedName>
        <fullName evidence="5">Transmembrane protein</fullName>
    </recommendedName>
</protein>
<reference evidence="3 4" key="1">
    <citation type="journal article" date="2012" name="Science">
        <title>The Paleozoic origin of enzymatic lignin decomposition reconstructed from 31 fungal genomes.</title>
        <authorList>
            <person name="Floudas D."/>
            <person name="Binder M."/>
            <person name="Riley R."/>
            <person name="Barry K."/>
            <person name="Blanchette R.A."/>
            <person name="Henrissat B."/>
            <person name="Martinez A.T."/>
            <person name="Otillar R."/>
            <person name="Spatafora J.W."/>
            <person name="Yadav J.S."/>
            <person name="Aerts A."/>
            <person name="Benoit I."/>
            <person name="Boyd A."/>
            <person name="Carlson A."/>
            <person name="Copeland A."/>
            <person name="Coutinho P.M."/>
            <person name="de Vries R.P."/>
            <person name="Ferreira P."/>
            <person name="Findley K."/>
            <person name="Foster B."/>
            <person name="Gaskell J."/>
            <person name="Glotzer D."/>
            <person name="Gorecki P."/>
            <person name="Heitman J."/>
            <person name="Hesse C."/>
            <person name="Hori C."/>
            <person name="Igarashi K."/>
            <person name="Jurgens J.A."/>
            <person name="Kallen N."/>
            <person name="Kersten P."/>
            <person name="Kohler A."/>
            <person name="Kuees U."/>
            <person name="Kumar T.K.A."/>
            <person name="Kuo A."/>
            <person name="LaButti K."/>
            <person name="Larrondo L.F."/>
            <person name="Lindquist E."/>
            <person name="Ling A."/>
            <person name="Lombard V."/>
            <person name="Lucas S."/>
            <person name="Lundell T."/>
            <person name="Martin R."/>
            <person name="McLaughlin D.J."/>
            <person name="Morgenstern I."/>
            <person name="Morin E."/>
            <person name="Murat C."/>
            <person name="Nagy L.G."/>
            <person name="Nolan M."/>
            <person name="Ohm R.A."/>
            <person name="Patyshakuliyeva A."/>
            <person name="Rokas A."/>
            <person name="Ruiz-Duenas F.J."/>
            <person name="Sabat G."/>
            <person name="Salamov A."/>
            <person name="Samejima M."/>
            <person name="Schmutz J."/>
            <person name="Slot J.C."/>
            <person name="St John F."/>
            <person name="Stenlid J."/>
            <person name="Sun H."/>
            <person name="Sun S."/>
            <person name="Syed K."/>
            <person name="Tsang A."/>
            <person name="Wiebenga A."/>
            <person name="Young D."/>
            <person name="Pisabarro A."/>
            <person name="Eastwood D.C."/>
            <person name="Martin F."/>
            <person name="Cullen D."/>
            <person name="Grigoriev I.V."/>
            <person name="Hibbett D.S."/>
        </authorList>
    </citation>
    <scope>NUCLEOTIDE SEQUENCE [LARGE SCALE GENOMIC DNA]</scope>
    <source>
        <strain evidence="3 4">DJM-731 SS1</strain>
    </source>
</reference>
<dbReference type="Proteomes" id="UP000030653">
    <property type="component" value="Unassembled WGS sequence"/>
</dbReference>
<feature type="transmembrane region" description="Helical" evidence="2">
    <location>
        <begin position="272"/>
        <end position="292"/>
    </location>
</feature>
<keyword evidence="2" id="KW-0812">Transmembrane</keyword>
<evidence type="ECO:0000313" key="3">
    <source>
        <dbReference type="EMBL" id="EJU01772.1"/>
    </source>
</evidence>
<feature type="transmembrane region" description="Helical" evidence="2">
    <location>
        <begin position="130"/>
        <end position="161"/>
    </location>
</feature>
<dbReference type="GeneID" id="63683550"/>
<evidence type="ECO:0008006" key="5">
    <source>
        <dbReference type="Google" id="ProtNLM"/>
    </source>
</evidence>
<dbReference type="OrthoDB" id="2653987at2759"/>
<feature type="transmembrane region" description="Helical" evidence="2">
    <location>
        <begin position="85"/>
        <end position="110"/>
    </location>
</feature>
<evidence type="ECO:0000256" key="1">
    <source>
        <dbReference type="SAM" id="MobiDB-lite"/>
    </source>
</evidence>
<dbReference type="STRING" id="1858805.M5G7E8"/>
<keyword evidence="2" id="KW-0472">Membrane</keyword>
<keyword evidence="4" id="KW-1185">Reference proteome</keyword>
<feature type="compositionally biased region" description="Polar residues" evidence="1">
    <location>
        <begin position="60"/>
        <end position="76"/>
    </location>
</feature>